<dbReference type="AlphaFoldDB" id="A0A9J6H7K3"/>
<protein>
    <submittedName>
        <fullName evidence="1">Uncharacterized protein</fullName>
    </submittedName>
</protein>
<organism evidence="1 2">
    <name type="scientific">Haemaphysalis longicornis</name>
    <name type="common">Bush tick</name>
    <dbReference type="NCBI Taxonomy" id="44386"/>
    <lineage>
        <taxon>Eukaryota</taxon>
        <taxon>Metazoa</taxon>
        <taxon>Ecdysozoa</taxon>
        <taxon>Arthropoda</taxon>
        <taxon>Chelicerata</taxon>
        <taxon>Arachnida</taxon>
        <taxon>Acari</taxon>
        <taxon>Parasitiformes</taxon>
        <taxon>Ixodida</taxon>
        <taxon>Ixodoidea</taxon>
        <taxon>Ixodidae</taxon>
        <taxon>Haemaphysalinae</taxon>
        <taxon>Haemaphysalis</taxon>
    </lineage>
</organism>
<evidence type="ECO:0000313" key="1">
    <source>
        <dbReference type="EMBL" id="KAH9382692.1"/>
    </source>
</evidence>
<accession>A0A9J6H7K3</accession>
<comment type="caution">
    <text evidence="1">The sequence shown here is derived from an EMBL/GenBank/DDBJ whole genome shotgun (WGS) entry which is preliminary data.</text>
</comment>
<name>A0A9J6H7K3_HAELO</name>
<dbReference type="Proteomes" id="UP000821853">
    <property type="component" value="Unassembled WGS sequence"/>
</dbReference>
<gene>
    <name evidence="1" type="ORF">HPB48_023248</name>
</gene>
<dbReference type="VEuPathDB" id="VectorBase:HLOH_062925"/>
<dbReference type="Gene3D" id="3.30.70.1820">
    <property type="entry name" value="L1 transposable element, RRM domain"/>
    <property type="match status" value="1"/>
</dbReference>
<reference evidence="1 2" key="1">
    <citation type="journal article" date="2020" name="Cell">
        <title>Large-Scale Comparative Analyses of Tick Genomes Elucidate Their Genetic Diversity and Vector Capacities.</title>
        <authorList>
            <consortium name="Tick Genome and Microbiome Consortium (TIGMIC)"/>
            <person name="Jia N."/>
            <person name="Wang J."/>
            <person name="Shi W."/>
            <person name="Du L."/>
            <person name="Sun Y."/>
            <person name="Zhan W."/>
            <person name="Jiang J.F."/>
            <person name="Wang Q."/>
            <person name="Zhang B."/>
            <person name="Ji P."/>
            <person name="Bell-Sakyi L."/>
            <person name="Cui X.M."/>
            <person name="Yuan T.T."/>
            <person name="Jiang B.G."/>
            <person name="Yang W.F."/>
            <person name="Lam T.T."/>
            <person name="Chang Q.C."/>
            <person name="Ding S.J."/>
            <person name="Wang X.J."/>
            <person name="Zhu J.G."/>
            <person name="Ruan X.D."/>
            <person name="Zhao L."/>
            <person name="Wei J.T."/>
            <person name="Ye R.Z."/>
            <person name="Que T.C."/>
            <person name="Du C.H."/>
            <person name="Zhou Y.H."/>
            <person name="Cheng J.X."/>
            <person name="Dai P.F."/>
            <person name="Guo W.B."/>
            <person name="Han X.H."/>
            <person name="Huang E.J."/>
            <person name="Li L.F."/>
            <person name="Wei W."/>
            <person name="Gao Y.C."/>
            <person name="Liu J.Z."/>
            <person name="Shao H.Z."/>
            <person name="Wang X."/>
            <person name="Wang C.C."/>
            <person name="Yang T.C."/>
            <person name="Huo Q.B."/>
            <person name="Li W."/>
            <person name="Chen H.Y."/>
            <person name="Chen S.E."/>
            <person name="Zhou L.G."/>
            <person name="Ni X.B."/>
            <person name="Tian J.H."/>
            <person name="Sheng Y."/>
            <person name="Liu T."/>
            <person name="Pan Y.S."/>
            <person name="Xia L.Y."/>
            <person name="Li J."/>
            <person name="Zhao F."/>
            <person name="Cao W.C."/>
        </authorList>
    </citation>
    <scope>NUCLEOTIDE SEQUENCE [LARGE SCALE GENOMIC DNA]</scope>
    <source>
        <strain evidence="1">HaeL-2018</strain>
    </source>
</reference>
<evidence type="ECO:0000313" key="2">
    <source>
        <dbReference type="Proteomes" id="UP000821853"/>
    </source>
</evidence>
<dbReference type="EMBL" id="JABSTR010000192">
    <property type="protein sequence ID" value="KAH9382692.1"/>
    <property type="molecule type" value="Genomic_DNA"/>
</dbReference>
<keyword evidence="2" id="KW-1185">Reference proteome</keyword>
<proteinExistence type="predicted"/>
<dbReference type="OrthoDB" id="10059413at2759"/>
<sequence length="120" mass="13934">MVKSQLKVVEATASECSSRVSAMSARVDDLEDRSRHSNLVFYWLANNHNKSWKYTECLVFELCKDHLGITLQPYDIERAHRLGVFHPDKNRPIIAKCAHFKVKHQILTSHSEPKERFLLS</sequence>